<dbReference type="PRINTS" id="PR00100">
    <property type="entry name" value="AOTCASE"/>
</dbReference>
<comment type="catalytic activity">
    <reaction evidence="3">
        <text>N(2)-acetyl-L-ornithine + carbamoyl phosphate = N(2)-acetyl-L-citrulline + phosphate + H(+)</text>
        <dbReference type="Rhea" id="RHEA:18609"/>
        <dbReference type="ChEBI" id="CHEBI:15378"/>
        <dbReference type="ChEBI" id="CHEBI:43474"/>
        <dbReference type="ChEBI" id="CHEBI:57805"/>
        <dbReference type="ChEBI" id="CHEBI:58228"/>
        <dbReference type="ChEBI" id="CHEBI:58765"/>
        <dbReference type="EC" id="2.1.3.9"/>
    </reaction>
</comment>
<dbReference type="HAMAP" id="MF_02234">
    <property type="entry name" value="AOTCase"/>
    <property type="match status" value="1"/>
</dbReference>
<dbReference type="InterPro" id="IPR006131">
    <property type="entry name" value="Asp_carbamoyltransf_Asp/Orn-bd"/>
</dbReference>
<dbReference type="RefSeq" id="WP_150023955.1">
    <property type="nucleotide sequence ID" value="NZ_VWOJ01000005.1"/>
</dbReference>
<comment type="subunit">
    <text evidence="3">Homotrimer.</text>
</comment>
<evidence type="ECO:0000256" key="2">
    <source>
        <dbReference type="ARBA" id="ARBA00022679"/>
    </source>
</evidence>
<evidence type="ECO:0000313" key="7">
    <source>
        <dbReference type="Proteomes" id="UP000325122"/>
    </source>
</evidence>
<keyword evidence="3" id="KW-0963">Cytoplasm</keyword>
<feature type="binding site" description="in other chain" evidence="3">
    <location>
        <position position="318"/>
    </location>
    <ligand>
        <name>carbamoyl phosphate</name>
        <dbReference type="ChEBI" id="CHEBI:58228"/>
        <note>ligand shared between two neighboring subunits</note>
    </ligand>
</feature>
<evidence type="ECO:0000313" key="6">
    <source>
        <dbReference type="EMBL" id="KAA5800936.1"/>
    </source>
</evidence>
<dbReference type="GO" id="GO:0004585">
    <property type="term" value="F:ornithine carbamoyltransferase activity"/>
    <property type="evidence" value="ECO:0007669"/>
    <property type="project" value="TreeGrafter"/>
</dbReference>
<name>A0A5M6Z8H6_9PROT</name>
<dbReference type="EC" id="2.1.3.9" evidence="3"/>
<protein>
    <recommendedName>
        <fullName evidence="3">N-acetylornithine carbamoyltransferase</fullName>
        <ecNumber evidence="3">2.1.3.9</ecNumber>
    </recommendedName>
    <alternativeName>
        <fullName evidence="3">N-acetyl-L-ornithine transcarbamylase</fullName>
        <shortName evidence="3">AOTCase</shortName>
        <shortName evidence="3">Acetylornithine transcarbamylase</shortName>
    </alternativeName>
</protein>
<proteinExistence type="inferred from homology"/>
<feature type="binding site" description="in other chain" evidence="3">
    <location>
        <begin position="290"/>
        <end position="291"/>
    </location>
    <ligand>
        <name>carbamoyl phosphate</name>
        <dbReference type="ChEBI" id="CHEBI:58228"/>
        <note>ligand shared between two neighboring subunits</note>
    </ligand>
</feature>
<keyword evidence="2 3" id="KW-0808">Transferase</keyword>
<sequence length="333" mass="37037">MRHFLTTEDWSRTELQALIDRARVLKDSPHGEALKGKSIALMFFNPSLRTRTSFDLGARQLGGHAIVLDARGQTWPVEIGDGTVMDGEPEEHAREAARVLSRYVDLIAIRCFPKFQDWASEREDPLITAYARHATVPVINMETIVHPCQELALMMALQQRLGDVRGKEFLLTWVPHPKPLNTAVANSALLIASKFGMNVRLLIPDEAYRLDERYMGAAQRFCAEAGTSLTVTTDPQAAYAGAHAVYAKSWGALPFYGRWADEAPVRAKGAGFMIDEAKMALTDGGVVSHCLPMRRNVKIADAVVDSPAFLGIEEAENRLHVQKALMERMIQER</sequence>
<comment type="pathway">
    <text evidence="3">Amino-acid biosynthesis; L-arginine biosynthesis.</text>
</comment>
<dbReference type="Pfam" id="PF02729">
    <property type="entry name" value="OTCace_N"/>
    <property type="match status" value="1"/>
</dbReference>
<dbReference type="GO" id="GO:0005737">
    <property type="term" value="C:cytoplasm"/>
    <property type="evidence" value="ECO:0007669"/>
    <property type="project" value="UniProtKB-SubCell"/>
</dbReference>
<feature type="site" description="Key residue in conferring substrate specificity for N-acetyl-L-ornithine versus N-succinyl-L-ornithine" evidence="3">
    <location>
        <position position="90"/>
    </location>
</feature>
<dbReference type="EMBL" id="VWOJ01000005">
    <property type="protein sequence ID" value="KAA5800936.1"/>
    <property type="molecule type" value="Genomic_DNA"/>
</dbReference>
<keyword evidence="3" id="KW-0028">Amino-acid biosynthesis</keyword>
<feature type="domain" description="Aspartate/ornithine carbamoyltransferase Asp/Orn-binding" evidence="4">
    <location>
        <begin position="182"/>
        <end position="327"/>
    </location>
</feature>
<evidence type="ECO:0000256" key="1">
    <source>
        <dbReference type="ARBA" id="ARBA00003822"/>
    </source>
</evidence>
<dbReference type="GO" id="GO:0042450">
    <property type="term" value="P:L-arginine biosynthetic process via ornithine"/>
    <property type="evidence" value="ECO:0007669"/>
    <property type="project" value="InterPro"/>
</dbReference>
<dbReference type="SUPFAM" id="SSF53671">
    <property type="entry name" value="Aspartate/ornithine carbamoyltransferase"/>
    <property type="match status" value="1"/>
</dbReference>
<feature type="binding site" description="in other chain" evidence="3">
    <location>
        <begin position="47"/>
        <end position="50"/>
    </location>
    <ligand>
        <name>carbamoyl phosphate</name>
        <dbReference type="ChEBI" id="CHEBI:58228"/>
        <note>ligand shared between two neighboring subunits</note>
    </ligand>
</feature>
<feature type="binding site" evidence="3">
    <location>
        <position position="75"/>
    </location>
    <ligand>
        <name>carbamoyl phosphate</name>
        <dbReference type="ChEBI" id="CHEBI:58228"/>
        <note>ligand shared between two neighboring subunits</note>
    </ligand>
</feature>
<dbReference type="InterPro" id="IPR043695">
    <property type="entry name" value="ArgF"/>
</dbReference>
<dbReference type="AlphaFoldDB" id="A0A5M6Z8H6"/>
<dbReference type="NCBIfam" id="NF003384">
    <property type="entry name" value="PRK04523.1"/>
    <property type="match status" value="1"/>
</dbReference>
<feature type="binding site" description="in other chain" evidence="3">
    <location>
        <begin position="146"/>
        <end position="149"/>
    </location>
    <ligand>
        <name>carbamoyl phosphate</name>
        <dbReference type="ChEBI" id="CHEBI:58228"/>
        <note>ligand shared between two neighboring subunits</note>
    </ligand>
</feature>
<dbReference type="Pfam" id="PF00185">
    <property type="entry name" value="OTCace"/>
    <property type="match status" value="1"/>
</dbReference>
<organism evidence="6 7">
    <name type="scientific">Alkalicaulis satelles</name>
    <dbReference type="NCBI Taxonomy" id="2609175"/>
    <lineage>
        <taxon>Bacteria</taxon>
        <taxon>Pseudomonadati</taxon>
        <taxon>Pseudomonadota</taxon>
        <taxon>Alphaproteobacteria</taxon>
        <taxon>Maricaulales</taxon>
        <taxon>Maricaulaceae</taxon>
        <taxon>Alkalicaulis</taxon>
    </lineage>
</organism>
<dbReference type="InterPro" id="IPR006130">
    <property type="entry name" value="Asp/Orn_carbamoylTrfase"/>
</dbReference>
<comment type="function">
    <text evidence="3">Catalyzes the transfer of the carbamoyl group from carbamoyl phosphate to the delta-amino group of N(2)-acetyl-L-ornithine to produce N(2)-acetyl-L-citrulline. This is a step in an alternative arginine biosynthesis pathway.</text>
</comment>
<feature type="binding site" evidence="3">
    <location>
        <position position="291"/>
    </location>
    <ligand>
        <name>N(2)-acetyl-L-ornithine</name>
        <dbReference type="ChEBI" id="CHEBI:57805"/>
    </ligand>
</feature>
<comment type="similarity">
    <text evidence="3">Belongs to the aspartate/ornithine carbamoyltransferase superfamily. AOTCase family.</text>
</comment>
<feature type="domain" description="Aspartate/ornithine carbamoyltransferase carbamoyl-P binding" evidence="5">
    <location>
        <begin position="2"/>
        <end position="158"/>
    </location>
</feature>
<dbReference type="PANTHER" id="PTHR45753:SF3">
    <property type="entry name" value="ORNITHINE TRANSCARBAMYLASE, MITOCHONDRIAL"/>
    <property type="match status" value="1"/>
</dbReference>
<keyword evidence="3" id="KW-0055">Arginine biosynthesis</keyword>
<reference evidence="6 7" key="1">
    <citation type="submission" date="2019-09" db="EMBL/GenBank/DDBJ databases">
        <authorList>
            <person name="Kevbrin V."/>
            <person name="Grouzdev D.S."/>
        </authorList>
    </citation>
    <scope>NUCLEOTIDE SEQUENCE [LARGE SCALE GENOMIC DNA]</scope>
    <source>
        <strain evidence="6 7">G-192</strain>
    </source>
</reference>
<feature type="modified residue" description="N6-carboxylysine" evidence="3">
    <location>
        <position position="298"/>
    </location>
</feature>
<keyword evidence="7" id="KW-1185">Reference proteome</keyword>
<dbReference type="PRINTS" id="PR00101">
    <property type="entry name" value="ATCASE"/>
</dbReference>
<dbReference type="GO" id="GO:0019240">
    <property type="term" value="P:citrulline biosynthetic process"/>
    <property type="evidence" value="ECO:0007669"/>
    <property type="project" value="TreeGrafter"/>
</dbReference>
<accession>A0A5M6Z8H6</accession>
<dbReference type="InterPro" id="IPR006132">
    <property type="entry name" value="Asp/Orn_carbamoyltranf_P-bd"/>
</dbReference>
<dbReference type="UniPathway" id="UPA00068"/>
<dbReference type="PANTHER" id="PTHR45753">
    <property type="entry name" value="ORNITHINE CARBAMOYLTRANSFERASE, MITOCHONDRIAL"/>
    <property type="match status" value="1"/>
</dbReference>
<feature type="binding site" evidence="3">
    <location>
        <position position="248"/>
    </location>
    <ligand>
        <name>N(2)-acetyl-L-ornithine</name>
        <dbReference type="ChEBI" id="CHEBI:57805"/>
    </ligand>
</feature>
<dbReference type="GO" id="GO:0016597">
    <property type="term" value="F:amino acid binding"/>
    <property type="evidence" value="ECO:0007669"/>
    <property type="project" value="InterPro"/>
</dbReference>
<dbReference type="Gene3D" id="3.40.50.1370">
    <property type="entry name" value="Aspartate/ornithine carbamoyltransferase"/>
    <property type="match status" value="2"/>
</dbReference>
<feature type="binding site" description="in other chain" evidence="3">
    <location>
        <position position="110"/>
    </location>
    <ligand>
        <name>carbamoyl phosphate</name>
        <dbReference type="ChEBI" id="CHEBI:58228"/>
        <note>ligand shared between two neighboring subunits</note>
    </ligand>
</feature>
<gene>
    <name evidence="3" type="primary">argF'</name>
    <name evidence="6" type="ORF">F1654_12780</name>
</gene>
<dbReference type="Proteomes" id="UP000325122">
    <property type="component" value="Unassembled WGS sequence"/>
</dbReference>
<evidence type="ECO:0000259" key="5">
    <source>
        <dbReference type="Pfam" id="PF02729"/>
    </source>
</evidence>
<comment type="function">
    <text evidence="1">Reversibly catalyzes the transfer of the carbamoyl group from carbamoyl phosphate (CP) to the N(epsilon) atom of ornithine (ORN) to produce L-citrulline.</text>
</comment>
<evidence type="ECO:0000256" key="3">
    <source>
        <dbReference type="HAMAP-Rule" id="MF_02234"/>
    </source>
</evidence>
<dbReference type="GO" id="GO:0043857">
    <property type="term" value="F:N-acetylornithine carbamoyltransferase activity"/>
    <property type="evidence" value="ECO:0007669"/>
    <property type="project" value="UniProtKB-UniRule"/>
</dbReference>
<dbReference type="InterPro" id="IPR036901">
    <property type="entry name" value="Asp/Orn_carbamoylTrfase_sf"/>
</dbReference>
<feature type="binding site" evidence="3">
    <location>
        <position position="142"/>
    </location>
    <ligand>
        <name>N(2)-acetyl-L-ornithine</name>
        <dbReference type="ChEBI" id="CHEBI:57805"/>
    </ligand>
</feature>
<evidence type="ECO:0000259" key="4">
    <source>
        <dbReference type="Pfam" id="PF00185"/>
    </source>
</evidence>
<comment type="subcellular location">
    <subcellularLocation>
        <location evidence="3">Cytoplasm</location>
    </subcellularLocation>
</comment>
<comment type="caution">
    <text evidence="6">The sequence shown here is derived from an EMBL/GenBank/DDBJ whole genome shotgun (WGS) entry which is preliminary data.</text>
</comment>